<evidence type="ECO:0000256" key="14">
    <source>
        <dbReference type="ARBA" id="ARBA00023306"/>
    </source>
</evidence>
<evidence type="ECO:0000256" key="8">
    <source>
        <dbReference type="ARBA" id="ARBA00022630"/>
    </source>
</evidence>
<evidence type="ECO:0000256" key="6">
    <source>
        <dbReference type="ARBA" id="ARBA00022490"/>
    </source>
</evidence>
<comment type="catalytic activity">
    <reaction evidence="16 17">
        <text>UDP-N-acetyl-alpha-D-muramate + NADP(+) = UDP-N-acetyl-3-O-(1-carboxyvinyl)-alpha-D-glucosamine + NADPH + H(+)</text>
        <dbReference type="Rhea" id="RHEA:12248"/>
        <dbReference type="ChEBI" id="CHEBI:15378"/>
        <dbReference type="ChEBI" id="CHEBI:57783"/>
        <dbReference type="ChEBI" id="CHEBI:58349"/>
        <dbReference type="ChEBI" id="CHEBI:68483"/>
        <dbReference type="ChEBI" id="CHEBI:70757"/>
        <dbReference type="EC" id="1.3.1.98"/>
    </reaction>
</comment>
<evidence type="ECO:0000256" key="10">
    <source>
        <dbReference type="ARBA" id="ARBA00022857"/>
    </source>
</evidence>
<keyword evidence="8 17" id="KW-0285">Flavoprotein</keyword>
<keyword evidence="12 17" id="KW-0573">Peptidoglycan synthesis</keyword>
<protein>
    <recommendedName>
        <fullName evidence="17">UDP-N-acetylenolpyruvoylglucosamine reductase</fullName>
        <ecNumber evidence="17">1.3.1.98</ecNumber>
    </recommendedName>
    <alternativeName>
        <fullName evidence="17">UDP-N-acetylmuramate dehydrogenase</fullName>
    </alternativeName>
</protein>
<keyword evidence="10 17" id="KW-0521">NADP</keyword>
<dbReference type="RefSeq" id="WP_188536229.1">
    <property type="nucleotide sequence ID" value="NZ_BMEQ01000007.1"/>
</dbReference>
<gene>
    <name evidence="17 19" type="primary">murB</name>
    <name evidence="19" type="ORF">GCM10011374_17140</name>
</gene>
<dbReference type="InterPro" id="IPR003170">
    <property type="entry name" value="MurB"/>
</dbReference>
<keyword evidence="6 17" id="KW-0963">Cytoplasm</keyword>
<dbReference type="Proteomes" id="UP000638848">
    <property type="component" value="Unassembled WGS sequence"/>
</dbReference>
<dbReference type="GO" id="GO:0071949">
    <property type="term" value="F:FAD binding"/>
    <property type="evidence" value="ECO:0007669"/>
    <property type="project" value="InterPro"/>
</dbReference>
<evidence type="ECO:0000256" key="9">
    <source>
        <dbReference type="ARBA" id="ARBA00022827"/>
    </source>
</evidence>
<dbReference type="InterPro" id="IPR016169">
    <property type="entry name" value="FAD-bd_PCMH_sub2"/>
</dbReference>
<dbReference type="GO" id="GO:0071555">
    <property type="term" value="P:cell wall organization"/>
    <property type="evidence" value="ECO:0007669"/>
    <property type="project" value="UniProtKB-KW"/>
</dbReference>
<dbReference type="PANTHER" id="PTHR21071">
    <property type="entry name" value="UDP-N-ACETYLENOLPYRUVOYLGLUCOSAMINE REDUCTASE"/>
    <property type="match status" value="1"/>
</dbReference>
<comment type="cofactor">
    <cofactor evidence="1 17">
        <name>FAD</name>
        <dbReference type="ChEBI" id="CHEBI:57692"/>
    </cofactor>
</comment>
<dbReference type="Gene3D" id="3.90.78.10">
    <property type="entry name" value="UDP-N-acetylenolpyruvoylglucosamine reductase, C-terminal domain"/>
    <property type="match status" value="1"/>
</dbReference>
<dbReference type="Gene3D" id="3.30.465.10">
    <property type="match status" value="1"/>
</dbReference>
<evidence type="ECO:0000259" key="18">
    <source>
        <dbReference type="PROSITE" id="PS51387"/>
    </source>
</evidence>
<dbReference type="EMBL" id="BMEQ01000007">
    <property type="protein sequence ID" value="GGG54837.1"/>
    <property type="molecule type" value="Genomic_DNA"/>
</dbReference>
<feature type="active site" description="Proton donor" evidence="17">
    <location>
        <position position="244"/>
    </location>
</feature>
<dbReference type="SUPFAM" id="SSF56176">
    <property type="entry name" value="FAD-binding/transporter-associated domain-like"/>
    <property type="match status" value="1"/>
</dbReference>
<evidence type="ECO:0000256" key="11">
    <source>
        <dbReference type="ARBA" id="ARBA00022960"/>
    </source>
</evidence>
<dbReference type="HAMAP" id="MF_00037">
    <property type="entry name" value="MurB"/>
    <property type="match status" value="1"/>
</dbReference>
<evidence type="ECO:0000256" key="4">
    <source>
        <dbReference type="ARBA" id="ARBA00004752"/>
    </source>
</evidence>
<comment type="subcellular location">
    <subcellularLocation>
        <location evidence="3 17">Cytoplasm</location>
    </subcellularLocation>
</comment>
<keyword evidence="11 17" id="KW-0133">Cell shape</keyword>
<reference evidence="19" key="1">
    <citation type="journal article" date="2014" name="Int. J. Syst. Evol. Microbiol.">
        <title>Complete genome sequence of Corynebacterium casei LMG S-19264T (=DSM 44701T), isolated from a smear-ripened cheese.</title>
        <authorList>
            <consortium name="US DOE Joint Genome Institute (JGI-PGF)"/>
            <person name="Walter F."/>
            <person name="Albersmeier A."/>
            <person name="Kalinowski J."/>
            <person name="Ruckert C."/>
        </authorList>
    </citation>
    <scope>NUCLEOTIDE SEQUENCE</scope>
    <source>
        <strain evidence="19">CGMCC 1.12187</strain>
    </source>
</reference>
<organism evidence="19 20">
    <name type="scientific">Kocuria dechangensis</name>
    <dbReference type="NCBI Taxonomy" id="1176249"/>
    <lineage>
        <taxon>Bacteria</taxon>
        <taxon>Bacillati</taxon>
        <taxon>Actinomycetota</taxon>
        <taxon>Actinomycetes</taxon>
        <taxon>Micrococcales</taxon>
        <taxon>Micrococcaceae</taxon>
        <taxon>Kocuria</taxon>
    </lineage>
</organism>
<proteinExistence type="inferred from homology"/>
<dbReference type="GO" id="GO:0051301">
    <property type="term" value="P:cell division"/>
    <property type="evidence" value="ECO:0007669"/>
    <property type="project" value="UniProtKB-KW"/>
</dbReference>
<keyword evidence="7 17" id="KW-0132">Cell division</keyword>
<dbReference type="PROSITE" id="PS51387">
    <property type="entry name" value="FAD_PCMH"/>
    <property type="match status" value="1"/>
</dbReference>
<comment type="function">
    <text evidence="2 17">Cell wall formation.</text>
</comment>
<evidence type="ECO:0000256" key="3">
    <source>
        <dbReference type="ARBA" id="ARBA00004496"/>
    </source>
</evidence>
<dbReference type="InterPro" id="IPR006094">
    <property type="entry name" value="Oxid_FAD_bind_N"/>
</dbReference>
<feature type="domain" description="FAD-binding PCMH-type" evidence="18">
    <location>
        <begin position="14"/>
        <end position="189"/>
    </location>
</feature>
<evidence type="ECO:0000313" key="20">
    <source>
        <dbReference type="Proteomes" id="UP000638848"/>
    </source>
</evidence>
<keyword evidence="14 17" id="KW-0131">Cell cycle</keyword>
<evidence type="ECO:0000256" key="1">
    <source>
        <dbReference type="ARBA" id="ARBA00001974"/>
    </source>
</evidence>
<sequence>MTTPRIAELTTAAVGGPAGHYVRAETEQAVVDAVAEADAACRPVLVVGGGSNLIAADAGFGGTVVHVASRGVTVVEDGPGAAVLEVQAGHPWDELVARTVAESLVGIEALSGIPGTTGATPVQNVGAYGQEVAQTVELVRVWDRHERRVREFGPGELGFAYRDSLLKRTTVDGAPRHVVLAVRFRLERGTEGAPVRYAELARRLGVQVGERAPLATVREAVLALRAGKGMVLDPADRDTFSTGSFFTNPVLPTADLDGRIPADAPRFPVVDAAGAPLEDRVKLSAAWLIDRAGFGKGFGLPGTRNELLDLDGAAVAGGRASLSTKHTLALTNRGGASAEDLMALARTVRDGVASVWGVQLVAEPVIVGTAV</sequence>
<dbReference type="SUPFAM" id="SSF56194">
    <property type="entry name" value="Uridine diphospho-N-Acetylenolpyruvylglucosamine reductase, MurB, C-terminal domain"/>
    <property type="match status" value="1"/>
</dbReference>
<dbReference type="InterPro" id="IPR036635">
    <property type="entry name" value="MurB_C_sf"/>
</dbReference>
<dbReference type="GO" id="GO:0009252">
    <property type="term" value="P:peptidoglycan biosynthetic process"/>
    <property type="evidence" value="ECO:0007669"/>
    <property type="project" value="UniProtKB-UniRule"/>
</dbReference>
<dbReference type="Pfam" id="PF02873">
    <property type="entry name" value="MurB_C"/>
    <property type="match status" value="1"/>
</dbReference>
<evidence type="ECO:0000256" key="5">
    <source>
        <dbReference type="ARBA" id="ARBA00010485"/>
    </source>
</evidence>
<evidence type="ECO:0000256" key="17">
    <source>
        <dbReference type="HAMAP-Rule" id="MF_00037"/>
    </source>
</evidence>
<dbReference type="EC" id="1.3.1.98" evidence="17"/>
<evidence type="ECO:0000313" key="19">
    <source>
        <dbReference type="EMBL" id="GGG54837.1"/>
    </source>
</evidence>
<evidence type="ECO:0000256" key="7">
    <source>
        <dbReference type="ARBA" id="ARBA00022618"/>
    </source>
</evidence>
<comment type="caution">
    <text evidence="19">The sequence shown here is derived from an EMBL/GenBank/DDBJ whole genome shotgun (WGS) entry which is preliminary data.</text>
</comment>
<comment type="pathway">
    <text evidence="4 17">Cell wall biogenesis; peptidoglycan biosynthesis.</text>
</comment>
<dbReference type="InterPro" id="IPR011601">
    <property type="entry name" value="MurB_C"/>
</dbReference>
<keyword evidence="13 17" id="KW-0560">Oxidoreductase</keyword>
<evidence type="ECO:0000256" key="13">
    <source>
        <dbReference type="ARBA" id="ARBA00023002"/>
    </source>
</evidence>
<dbReference type="InterPro" id="IPR036318">
    <property type="entry name" value="FAD-bd_PCMH-like_sf"/>
</dbReference>
<feature type="active site" evidence="17">
    <location>
        <position position="162"/>
    </location>
</feature>
<keyword evidence="20" id="KW-1185">Reference proteome</keyword>
<dbReference type="NCBIfam" id="NF010478">
    <property type="entry name" value="PRK13903.1"/>
    <property type="match status" value="1"/>
</dbReference>
<evidence type="ECO:0000256" key="2">
    <source>
        <dbReference type="ARBA" id="ARBA00003921"/>
    </source>
</evidence>
<dbReference type="Pfam" id="PF01565">
    <property type="entry name" value="FAD_binding_4"/>
    <property type="match status" value="1"/>
</dbReference>
<dbReference type="InterPro" id="IPR016166">
    <property type="entry name" value="FAD-bd_PCMH"/>
</dbReference>
<evidence type="ECO:0000256" key="16">
    <source>
        <dbReference type="ARBA" id="ARBA00048914"/>
    </source>
</evidence>
<keyword evidence="15 17" id="KW-0961">Cell wall biogenesis/degradation</keyword>
<dbReference type="GO" id="GO:0005829">
    <property type="term" value="C:cytosol"/>
    <property type="evidence" value="ECO:0007669"/>
    <property type="project" value="TreeGrafter"/>
</dbReference>
<evidence type="ECO:0000256" key="15">
    <source>
        <dbReference type="ARBA" id="ARBA00023316"/>
    </source>
</evidence>
<dbReference type="GO" id="GO:0008360">
    <property type="term" value="P:regulation of cell shape"/>
    <property type="evidence" value="ECO:0007669"/>
    <property type="project" value="UniProtKB-KW"/>
</dbReference>
<reference evidence="19" key="2">
    <citation type="submission" date="2020-09" db="EMBL/GenBank/DDBJ databases">
        <authorList>
            <person name="Sun Q."/>
            <person name="Zhou Y."/>
        </authorList>
    </citation>
    <scope>NUCLEOTIDE SEQUENCE</scope>
    <source>
        <strain evidence="19">CGMCC 1.12187</strain>
    </source>
</reference>
<dbReference type="AlphaFoldDB" id="A0A917GRJ4"/>
<dbReference type="GO" id="GO:0008762">
    <property type="term" value="F:UDP-N-acetylmuramate dehydrogenase activity"/>
    <property type="evidence" value="ECO:0007669"/>
    <property type="project" value="UniProtKB-UniRule"/>
</dbReference>
<dbReference type="InterPro" id="IPR016167">
    <property type="entry name" value="FAD-bd_PCMH_sub1"/>
</dbReference>
<dbReference type="PANTHER" id="PTHR21071:SF4">
    <property type="entry name" value="UDP-N-ACETYLENOLPYRUVOYLGLUCOSAMINE REDUCTASE"/>
    <property type="match status" value="1"/>
</dbReference>
<comment type="similarity">
    <text evidence="5 17">Belongs to the MurB family.</text>
</comment>
<name>A0A917GRJ4_9MICC</name>
<feature type="active site" evidence="17">
    <location>
        <position position="363"/>
    </location>
</feature>
<accession>A0A917GRJ4</accession>
<dbReference type="Gene3D" id="3.30.43.10">
    <property type="entry name" value="Uridine Diphospho-n-acetylenolpyruvylglucosamine Reductase, domain 2"/>
    <property type="match status" value="1"/>
</dbReference>
<evidence type="ECO:0000256" key="12">
    <source>
        <dbReference type="ARBA" id="ARBA00022984"/>
    </source>
</evidence>
<keyword evidence="9 17" id="KW-0274">FAD</keyword>